<evidence type="ECO:0000313" key="1">
    <source>
        <dbReference type="EMBL" id="JAD15958.1"/>
    </source>
</evidence>
<sequence length="29" mass="3164">MAFTIWNMKGKNGVLLSLCECDCSSLVSL</sequence>
<reference evidence="1" key="1">
    <citation type="submission" date="2014-09" db="EMBL/GenBank/DDBJ databases">
        <authorList>
            <person name="Magalhaes I.L.F."/>
            <person name="Oliveira U."/>
            <person name="Santos F.R."/>
            <person name="Vidigal T.H.D.A."/>
            <person name="Brescovit A.D."/>
            <person name="Santos A.J."/>
        </authorList>
    </citation>
    <scope>NUCLEOTIDE SEQUENCE</scope>
    <source>
        <tissue evidence="1">Shoot tissue taken approximately 20 cm above the soil surface</tissue>
    </source>
</reference>
<dbReference type="AlphaFoldDB" id="A0A0A9U9J5"/>
<accession>A0A0A9U9J5</accession>
<reference evidence="1" key="2">
    <citation type="journal article" date="2015" name="Data Brief">
        <title>Shoot transcriptome of the giant reed, Arundo donax.</title>
        <authorList>
            <person name="Barrero R.A."/>
            <person name="Guerrero F.D."/>
            <person name="Moolhuijzen P."/>
            <person name="Goolsby J.A."/>
            <person name="Tidwell J."/>
            <person name="Bellgard S.E."/>
            <person name="Bellgard M.I."/>
        </authorList>
    </citation>
    <scope>NUCLEOTIDE SEQUENCE</scope>
    <source>
        <tissue evidence="1">Shoot tissue taken approximately 20 cm above the soil surface</tissue>
    </source>
</reference>
<name>A0A0A9U9J5_ARUDO</name>
<protein>
    <submittedName>
        <fullName evidence="1">Uncharacterized protein</fullName>
    </submittedName>
</protein>
<dbReference type="EMBL" id="GBRH01281937">
    <property type="protein sequence ID" value="JAD15958.1"/>
    <property type="molecule type" value="Transcribed_RNA"/>
</dbReference>
<proteinExistence type="predicted"/>
<organism evidence="1">
    <name type="scientific">Arundo donax</name>
    <name type="common">Giant reed</name>
    <name type="synonym">Donax arundinaceus</name>
    <dbReference type="NCBI Taxonomy" id="35708"/>
    <lineage>
        <taxon>Eukaryota</taxon>
        <taxon>Viridiplantae</taxon>
        <taxon>Streptophyta</taxon>
        <taxon>Embryophyta</taxon>
        <taxon>Tracheophyta</taxon>
        <taxon>Spermatophyta</taxon>
        <taxon>Magnoliopsida</taxon>
        <taxon>Liliopsida</taxon>
        <taxon>Poales</taxon>
        <taxon>Poaceae</taxon>
        <taxon>PACMAD clade</taxon>
        <taxon>Arundinoideae</taxon>
        <taxon>Arundineae</taxon>
        <taxon>Arundo</taxon>
    </lineage>
</organism>